<dbReference type="Gene3D" id="6.10.10.120">
    <property type="entry name" value="Antitoxin ParD1-like"/>
    <property type="match status" value="1"/>
</dbReference>
<dbReference type="PANTHER" id="PTHR36582">
    <property type="entry name" value="ANTITOXIN PARD"/>
    <property type="match status" value="1"/>
</dbReference>
<evidence type="ECO:0000313" key="5">
    <source>
        <dbReference type="EMBL" id="GAL88954.1"/>
    </source>
</evidence>
<organism evidence="3 7">
    <name type="scientific">Jejuia pallidilutea</name>
    <dbReference type="NCBI Taxonomy" id="504487"/>
    <lineage>
        <taxon>Bacteria</taxon>
        <taxon>Pseudomonadati</taxon>
        <taxon>Bacteroidota</taxon>
        <taxon>Flavobacteriia</taxon>
        <taxon>Flavobacteriales</taxon>
        <taxon>Flavobacteriaceae</taxon>
        <taxon>Jejuia</taxon>
    </lineage>
</organism>
<dbReference type="Proteomes" id="UP000030184">
    <property type="component" value="Unassembled WGS sequence"/>
</dbReference>
<evidence type="ECO:0000256" key="1">
    <source>
        <dbReference type="ARBA" id="ARBA00008580"/>
    </source>
</evidence>
<dbReference type="PANTHER" id="PTHR36582:SF2">
    <property type="entry name" value="ANTITOXIN PARD"/>
    <property type="match status" value="1"/>
</dbReference>
<dbReference type="Proteomes" id="UP000251545">
    <property type="component" value="Unassembled WGS sequence"/>
</dbReference>
<dbReference type="EMBL" id="PVEO01000003">
    <property type="protein sequence ID" value="PQV49509.1"/>
    <property type="molecule type" value="Genomic_DNA"/>
</dbReference>
<dbReference type="NCBIfam" id="TIGR02606">
    <property type="entry name" value="antidote_CC2985"/>
    <property type="match status" value="1"/>
</dbReference>
<evidence type="ECO:0000313" key="8">
    <source>
        <dbReference type="Proteomes" id="UP000030184"/>
    </source>
</evidence>
<reference evidence="8" key="1">
    <citation type="journal article" date="2014" name="Genome Announc.">
        <title>Draft Genome Sequence of Marine Flavobacterium Jejuia pallidilutea Strain 11shimoA1 and Pigmentation Mutants.</title>
        <authorList>
            <person name="Takatani N."/>
            <person name="Nakanishi M."/>
            <person name="Meirelles P."/>
            <person name="Mino S."/>
            <person name="Suda W."/>
            <person name="Oshima K."/>
            <person name="Hattori M."/>
            <person name="Ohkuma M."/>
            <person name="Hosokawa M."/>
            <person name="Miyashita K."/>
            <person name="Thompson F.L."/>
            <person name="Niwa A."/>
            <person name="Sawabe T."/>
            <person name="Sawabe T."/>
        </authorList>
    </citation>
    <scope>NUCLEOTIDE SEQUENCE [LARGE SCALE GENOMIC DNA]</scope>
    <source>
        <strain evidence="8">JCM 19538</strain>
    </source>
</reference>
<reference evidence="6 9" key="2">
    <citation type="submission" date="2018-02" db="EMBL/GenBank/DDBJ databases">
        <title>Genomic Encyclopedia of Archaeal and Bacterial Type Strains, Phase II (KMG-II): from individual species to whole genera.</title>
        <authorList>
            <person name="Goeker M."/>
        </authorList>
    </citation>
    <scope>NUCLEOTIDE SEQUENCE [LARGE SCALE GENOMIC DNA]</scope>
    <source>
        <strain evidence="6 9">DSM 21165</strain>
    </source>
</reference>
<protein>
    <submittedName>
        <fullName evidence="6">Antitoxin ParD1/3/4</fullName>
    </submittedName>
    <submittedName>
        <fullName evidence="3">ParD protein</fullName>
    </submittedName>
</protein>
<dbReference type="EMBL" id="BBNY01000005">
    <property type="protein sequence ID" value="GAL88954.1"/>
    <property type="molecule type" value="Genomic_DNA"/>
</dbReference>
<dbReference type="Proteomes" id="UP000029646">
    <property type="component" value="Unassembled WGS sequence"/>
</dbReference>
<dbReference type="InterPro" id="IPR038296">
    <property type="entry name" value="ParD_sf"/>
</dbReference>
<comment type="caution">
    <text evidence="3">The sequence shown here is derived from an EMBL/GenBank/DDBJ whole genome shotgun (WGS) entry which is preliminary data.</text>
</comment>
<dbReference type="OrthoDB" id="9815501at2"/>
<evidence type="ECO:0000313" key="4">
    <source>
        <dbReference type="EMBL" id="GAL70058.1"/>
    </source>
</evidence>
<evidence type="ECO:0000313" key="3">
    <source>
        <dbReference type="EMBL" id="GAL65497.1"/>
    </source>
</evidence>
<dbReference type="RefSeq" id="WP_042240456.1">
    <property type="nucleotide sequence ID" value="NZ_BBNR01000001.1"/>
</dbReference>
<dbReference type="SUPFAM" id="SSF47598">
    <property type="entry name" value="Ribbon-helix-helix"/>
    <property type="match status" value="1"/>
</dbReference>
<evidence type="ECO:0000256" key="2">
    <source>
        <dbReference type="ARBA" id="ARBA00022649"/>
    </source>
</evidence>
<gene>
    <name evidence="6" type="ORF">CLV33_103142</name>
    <name evidence="3" type="ORF">JCM19301_3957</name>
    <name evidence="4" type="ORF">JCM19302_2633</name>
    <name evidence="5" type="ORF">JCM19538_1943</name>
</gene>
<proteinExistence type="inferred from homology"/>
<dbReference type="eggNOG" id="COG3609">
    <property type="taxonomic scope" value="Bacteria"/>
</dbReference>
<dbReference type="GO" id="GO:0006355">
    <property type="term" value="P:regulation of DNA-templated transcription"/>
    <property type="evidence" value="ECO:0007669"/>
    <property type="project" value="InterPro"/>
</dbReference>
<dbReference type="Proteomes" id="UP000029641">
    <property type="component" value="Unassembled WGS sequence"/>
</dbReference>
<dbReference type="InterPro" id="IPR022789">
    <property type="entry name" value="ParD"/>
</dbReference>
<keyword evidence="8" id="KW-1185">Reference proteome</keyword>
<dbReference type="InterPro" id="IPR010985">
    <property type="entry name" value="Ribbon_hlx_hlx"/>
</dbReference>
<evidence type="ECO:0000313" key="9">
    <source>
        <dbReference type="Proteomes" id="UP000251545"/>
    </source>
</evidence>
<evidence type="ECO:0000313" key="7">
    <source>
        <dbReference type="Proteomes" id="UP000029641"/>
    </source>
</evidence>
<accession>A0A090WDB1</accession>
<dbReference type="EMBL" id="BBNS01000004">
    <property type="protein sequence ID" value="GAL70058.1"/>
    <property type="molecule type" value="Genomic_DNA"/>
</dbReference>
<dbReference type="Pfam" id="PF03693">
    <property type="entry name" value="ParD_antitoxin"/>
    <property type="match status" value="1"/>
</dbReference>
<evidence type="ECO:0000313" key="6">
    <source>
        <dbReference type="EMBL" id="PQV49509.1"/>
    </source>
</evidence>
<keyword evidence="2" id="KW-1277">Toxin-antitoxin system</keyword>
<name>A0A090WDB1_9FLAO</name>
<dbReference type="EMBL" id="BBNR01000001">
    <property type="protein sequence ID" value="GAL65497.1"/>
    <property type="molecule type" value="Genomic_DNA"/>
</dbReference>
<dbReference type="STRING" id="504487.JCM19538_1943"/>
<comment type="similarity">
    <text evidence="1">Belongs to the ParD antitoxin family.</text>
</comment>
<dbReference type="AlphaFoldDB" id="A0A090WDB1"/>
<sequence length="80" mass="9287">MGKNTSISLGNHFEDFIREEVNSGRYGSVSEVIRSALRLLEREEKKERELIKALEVGENSGFVENFDPKKHLKELHHKHL</sequence>
<dbReference type="CDD" id="cd22231">
    <property type="entry name" value="RHH_NikR_HicB-like"/>
    <property type="match status" value="1"/>
</dbReference>